<sequence length="278" mass="32152">MSRPTLPLIRLPFYFSTYRNQSHFMPKPNQSKQRKERVVANQRQSRAGNVFALLGKQRAAPWRLLHPRHSLIYCLWSFHASYIYWKPPYILSMEAPLYTVYGSPLIYCLWKPPYILSMEAPPSSPRSLPVTLNQHPPGLSSRLRCSRTFITFKNNTSVVFPSLNMPQVNSCLKWLLAVFNVIFAMRCCGLFSYEDWEGNIPDSCLCSTLEEMEGKCQTVDHRQQKSVYIQACFSKIISRTLLVFDIVMEIFFTLIVLGACFPIISSRILQLYDSAIRT</sequence>
<dbReference type="GO" id="GO:0016020">
    <property type="term" value="C:membrane"/>
    <property type="evidence" value="ECO:0007669"/>
    <property type="project" value="InterPro"/>
</dbReference>
<evidence type="ECO:0000313" key="3">
    <source>
        <dbReference type="Proteomes" id="UP000465112"/>
    </source>
</evidence>
<gene>
    <name evidence="2" type="ORF">PFLUV_G00261530</name>
</gene>
<keyword evidence="1" id="KW-0472">Membrane</keyword>
<reference evidence="2 3" key="1">
    <citation type="submission" date="2019-06" db="EMBL/GenBank/DDBJ databases">
        <title>A chromosome-scale genome assembly of the European perch, Perca fluviatilis.</title>
        <authorList>
            <person name="Roques C."/>
            <person name="Zahm M."/>
            <person name="Cabau C."/>
            <person name="Klopp C."/>
            <person name="Bouchez O."/>
            <person name="Donnadieu C."/>
            <person name="Kuhl H."/>
            <person name="Gislard M."/>
            <person name="Guendouz S."/>
            <person name="Journot L."/>
            <person name="Haffray P."/>
            <person name="Bestin A."/>
            <person name="Morvezen R."/>
            <person name="Feron R."/>
            <person name="Wen M."/>
            <person name="Jouanno E."/>
            <person name="Herpin A."/>
            <person name="Schartl M."/>
            <person name="Postlethwait J."/>
            <person name="Schaerlinger B."/>
            <person name="Chardard D."/>
            <person name="Lecocq T."/>
            <person name="Poncet C."/>
            <person name="Jaffrelo L."/>
            <person name="Lampietro C."/>
            <person name="Guiguen Y."/>
        </authorList>
    </citation>
    <scope>NUCLEOTIDE SEQUENCE [LARGE SCALE GENOMIC DNA]</scope>
    <source>
        <tissue evidence="2">Blood</tissue>
    </source>
</reference>
<evidence type="ECO:0000256" key="1">
    <source>
        <dbReference type="SAM" id="Phobius"/>
    </source>
</evidence>
<dbReference type="EMBL" id="VHII01000023">
    <property type="protein sequence ID" value="KAF1372111.1"/>
    <property type="molecule type" value="Genomic_DNA"/>
</dbReference>
<protein>
    <submittedName>
        <fullName evidence="2">Uncharacterized protein</fullName>
    </submittedName>
</protein>
<keyword evidence="1" id="KW-1133">Transmembrane helix</keyword>
<keyword evidence="1" id="KW-0812">Transmembrane</keyword>
<dbReference type="AlphaFoldDB" id="A0A6A5DN99"/>
<comment type="caution">
    <text evidence="2">The sequence shown here is derived from an EMBL/GenBank/DDBJ whole genome shotgun (WGS) entry which is preliminary data.</text>
</comment>
<dbReference type="InterPro" id="IPR008952">
    <property type="entry name" value="Tetraspanin_EC2_sf"/>
</dbReference>
<name>A0A6A5DN99_PERFL</name>
<dbReference type="Gene3D" id="1.10.1450.10">
    <property type="entry name" value="Tetraspanin"/>
    <property type="match status" value="1"/>
</dbReference>
<organism evidence="2 3">
    <name type="scientific">Perca fluviatilis</name>
    <name type="common">European perch</name>
    <dbReference type="NCBI Taxonomy" id="8168"/>
    <lineage>
        <taxon>Eukaryota</taxon>
        <taxon>Metazoa</taxon>
        <taxon>Chordata</taxon>
        <taxon>Craniata</taxon>
        <taxon>Vertebrata</taxon>
        <taxon>Euteleostomi</taxon>
        <taxon>Actinopterygii</taxon>
        <taxon>Neopterygii</taxon>
        <taxon>Teleostei</taxon>
        <taxon>Neoteleostei</taxon>
        <taxon>Acanthomorphata</taxon>
        <taxon>Eupercaria</taxon>
        <taxon>Perciformes</taxon>
        <taxon>Percoidei</taxon>
        <taxon>Percidae</taxon>
        <taxon>Percinae</taxon>
        <taxon>Perca</taxon>
    </lineage>
</organism>
<feature type="transmembrane region" description="Helical" evidence="1">
    <location>
        <begin position="250"/>
        <end position="269"/>
    </location>
</feature>
<keyword evidence="3" id="KW-1185">Reference proteome</keyword>
<accession>A0A6A5DN99</accession>
<proteinExistence type="predicted"/>
<evidence type="ECO:0000313" key="2">
    <source>
        <dbReference type="EMBL" id="KAF1372111.1"/>
    </source>
</evidence>
<dbReference type="Proteomes" id="UP000465112">
    <property type="component" value="Chromosome 23"/>
</dbReference>